<keyword evidence="1" id="KW-0812">Transmembrane</keyword>
<dbReference type="SUPFAM" id="SSF102588">
    <property type="entry name" value="LmbE-like"/>
    <property type="match status" value="1"/>
</dbReference>
<evidence type="ECO:0000313" key="3">
    <source>
        <dbReference type="Proteomes" id="UP000266113"/>
    </source>
</evidence>
<accession>A0A398DPG8</accession>
<dbReference type="AlphaFoldDB" id="A0A398DPG8"/>
<keyword evidence="3" id="KW-1185">Reference proteome</keyword>
<dbReference type="PANTHER" id="PTHR12993:SF29">
    <property type="entry name" value="BLR3841 PROTEIN"/>
    <property type="match status" value="1"/>
</dbReference>
<evidence type="ECO:0000256" key="1">
    <source>
        <dbReference type="SAM" id="Phobius"/>
    </source>
</evidence>
<sequence length="499" mass="53688">MRRHTDTIPHESSRNRHVATVVAALILSVAMFASAFIMARFPSAVAPVVQTDVTMTKADRVLVVSPHPDDESIACSGLIQHALEAGAQVRVLWMTAGDHNIVGPPLFWRTAAVTPAQFRNIGHRRMQEAMAAAHVLGLSSNDLIFLGYPDGGLSDIFMTVWTSKPYRSGLTNATSVPYAESAVAGQPQTAMNLLTDLEQVMTSFQPTIVAYPNLIDDHPDHQATGLFVTAAFADLHLSPQRLEYVVHVTGWPRPLRYAPFVDAYAPPAARILGLRQEVVHLTPQEVGIKTLAIKAHASELLPFATLVAFARRTEVFLAPADLNDRTDAVRMAQFFFPVNRVGDEDRPVIQTFSATEGGGGLQLSLDLGRVLNRLEEMELFLFPVPAGGAFGSAAKLHVVYRGGATTAEVSDLEHPTAKPVTARVSNDGTTISLTFDNALTGGSTPQKLPSHGTKVLGGLGPKGSGGHLQGFFLRIEKGPGRVDLTRSRTVWIGIVPAVS</sequence>
<keyword evidence="1" id="KW-0472">Membrane</keyword>
<proteinExistence type="predicted"/>
<dbReference type="PANTHER" id="PTHR12993">
    <property type="entry name" value="N-ACETYLGLUCOSAMINYL-PHOSPHATIDYLINOSITOL DE-N-ACETYLASE-RELATED"/>
    <property type="match status" value="1"/>
</dbReference>
<dbReference type="Pfam" id="PF02585">
    <property type="entry name" value="PIG-L"/>
    <property type="match status" value="1"/>
</dbReference>
<name>A0A398DPG8_9BACT</name>
<organism evidence="2 3">
    <name type="scientific">Candidatus Cryosericum septentrionale</name>
    <dbReference type="NCBI Taxonomy" id="2290913"/>
    <lineage>
        <taxon>Bacteria</taxon>
        <taxon>Pseudomonadati</taxon>
        <taxon>Caldisericota/Cryosericota group</taxon>
        <taxon>Candidatus Cryosericota</taxon>
        <taxon>Candidatus Cryosericia</taxon>
        <taxon>Candidatus Cryosericales</taxon>
        <taxon>Candidatus Cryosericaceae</taxon>
        <taxon>Candidatus Cryosericum</taxon>
    </lineage>
</organism>
<evidence type="ECO:0000313" key="2">
    <source>
        <dbReference type="EMBL" id="RIE17532.1"/>
    </source>
</evidence>
<dbReference type="InterPro" id="IPR003737">
    <property type="entry name" value="GlcNAc_PI_deacetylase-related"/>
</dbReference>
<dbReference type="EMBL" id="QXIY01000002">
    <property type="protein sequence ID" value="RIE17532.1"/>
    <property type="molecule type" value="Genomic_DNA"/>
</dbReference>
<keyword evidence="1" id="KW-1133">Transmembrane helix</keyword>
<dbReference type="OrthoDB" id="9815144at2"/>
<protein>
    <submittedName>
        <fullName evidence="2">PIG-L family deacetylase</fullName>
    </submittedName>
</protein>
<dbReference type="Proteomes" id="UP000266113">
    <property type="component" value="Unassembled WGS sequence"/>
</dbReference>
<comment type="caution">
    <text evidence="2">The sequence shown here is derived from an EMBL/GenBank/DDBJ whole genome shotgun (WGS) entry which is preliminary data.</text>
</comment>
<reference evidence="2 3" key="1">
    <citation type="submission" date="2018-09" db="EMBL/GenBank/DDBJ databases">
        <title>Discovery and Ecogenomic Context for Candidatus Cryosericales, a Global Caldiserica Order Active in Thawing Permafrost.</title>
        <authorList>
            <person name="Martinez M.A."/>
            <person name="Woodcroft B.J."/>
            <person name="Ignacio Espinoza J.C."/>
            <person name="Zayed A."/>
            <person name="Singleton C.M."/>
            <person name="Boyd J."/>
            <person name="Li Y.-F."/>
            <person name="Purvine S."/>
            <person name="Maughan H."/>
            <person name="Hodgkins S.B."/>
            <person name="Anderson D."/>
            <person name="Sederholm M."/>
            <person name="Temperton B."/>
            <person name="Saleska S.R."/>
            <person name="Tyson G.W."/>
            <person name="Rich V.I."/>
        </authorList>
    </citation>
    <scope>NUCLEOTIDE SEQUENCE [LARGE SCALE GENOMIC DNA]</scope>
    <source>
        <strain evidence="2 3">SMC1</strain>
    </source>
</reference>
<dbReference type="Gene3D" id="3.40.50.10320">
    <property type="entry name" value="LmbE-like"/>
    <property type="match status" value="1"/>
</dbReference>
<dbReference type="InterPro" id="IPR024078">
    <property type="entry name" value="LmbE-like_dom_sf"/>
</dbReference>
<dbReference type="GO" id="GO:0016811">
    <property type="term" value="F:hydrolase activity, acting on carbon-nitrogen (but not peptide) bonds, in linear amides"/>
    <property type="evidence" value="ECO:0007669"/>
    <property type="project" value="TreeGrafter"/>
</dbReference>
<dbReference type="RefSeq" id="WP_119084954.1">
    <property type="nucleotide sequence ID" value="NZ_QXIY01000002.1"/>
</dbReference>
<feature type="transmembrane region" description="Helical" evidence="1">
    <location>
        <begin position="21"/>
        <end position="41"/>
    </location>
</feature>
<gene>
    <name evidence="2" type="ORF">SMC1_01015</name>
</gene>